<dbReference type="AlphaFoldDB" id="D2QLR4"/>
<reference evidence="1 2" key="1">
    <citation type="journal article" date="2010" name="Stand. Genomic Sci.">
        <title>Complete genome sequence of Spirosoma linguale type strain (1).</title>
        <authorList>
            <person name="Lail K."/>
            <person name="Sikorski J."/>
            <person name="Saunders E."/>
            <person name="Lapidus A."/>
            <person name="Glavina Del Rio T."/>
            <person name="Copeland A."/>
            <person name="Tice H."/>
            <person name="Cheng J.-F."/>
            <person name="Lucas S."/>
            <person name="Nolan M."/>
            <person name="Bruce D."/>
            <person name="Goodwin L."/>
            <person name="Pitluck S."/>
            <person name="Ivanova N."/>
            <person name="Mavromatis K."/>
            <person name="Ovchinnikova G."/>
            <person name="Pati A."/>
            <person name="Chen A."/>
            <person name="Palaniappan K."/>
            <person name="Land M."/>
            <person name="Hauser L."/>
            <person name="Chang Y.-J."/>
            <person name="Jeffries C.D."/>
            <person name="Chain P."/>
            <person name="Brettin T."/>
            <person name="Detter J.C."/>
            <person name="Schuetze A."/>
            <person name="Rohde M."/>
            <person name="Tindall B.J."/>
            <person name="Goeker M."/>
            <person name="Bristow J."/>
            <person name="Eisen J.A."/>
            <person name="Markowitz V."/>
            <person name="Hugenholtz P."/>
            <person name="Kyrpides N.C."/>
            <person name="Klenk H.-P."/>
            <person name="Chen F."/>
        </authorList>
    </citation>
    <scope>NUCLEOTIDE SEQUENCE [LARGE SCALE GENOMIC DNA]</scope>
    <source>
        <strain evidence="2">ATCC 33905 / DSM 74 / LMG 10896 / Claus 1</strain>
    </source>
</reference>
<accession>D2QLR4</accession>
<keyword evidence="2" id="KW-1185">Reference proteome</keyword>
<sequence>MMHFKKNLNLKKKINYPKKRLILMNMRSTTSLLNNYILCIVKNNTTKATISSATISQASNFYS</sequence>
<evidence type="ECO:0000313" key="1">
    <source>
        <dbReference type="EMBL" id="ADB40354.1"/>
    </source>
</evidence>
<gene>
    <name evidence="1" type="ordered locus">Slin_4373</name>
</gene>
<name>D2QLR4_SPILD</name>
<dbReference type="Proteomes" id="UP000002028">
    <property type="component" value="Chromosome"/>
</dbReference>
<evidence type="ECO:0000313" key="2">
    <source>
        <dbReference type="Proteomes" id="UP000002028"/>
    </source>
</evidence>
<dbReference type="KEGG" id="sli:Slin_4373"/>
<proteinExistence type="predicted"/>
<dbReference type="HOGENOM" id="CLU_2883638_0_0_10"/>
<organism evidence="1 2">
    <name type="scientific">Spirosoma linguale (strain ATCC 33905 / DSM 74 / LMG 10896 / Claus 1)</name>
    <dbReference type="NCBI Taxonomy" id="504472"/>
    <lineage>
        <taxon>Bacteria</taxon>
        <taxon>Pseudomonadati</taxon>
        <taxon>Bacteroidota</taxon>
        <taxon>Cytophagia</taxon>
        <taxon>Cytophagales</taxon>
        <taxon>Cytophagaceae</taxon>
        <taxon>Spirosoma</taxon>
    </lineage>
</organism>
<protein>
    <submittedName>
        <fullName evidence="1">Uncharacterized protein</fullName>
    </submittedName>
</protein>
<dbReference type="EMBL" id="CP001769">
    <property type="protein sequence ID" value="ADB40354.1"/>
    <property type="molecule type" value="Genomic_DNA"/>
</dbReference>